<proteinExistence type="predicted"/>
<keyword evidence="2" id="KW-1185">Reference proteome</keyword>
<sequence length="71" mass="7979">MMGANRMACFKINKQSSPSDKFSAYLGFIECLQKSMHLKVILDSHLFTQLSRSKLAEVSLGVNVLRVYSPL</sequence>
<accession>A0A8J8NJ21</accession>
<evidence type="ECO:0000313" key="2">
    <source>
        <dbReference type="Proteomes" id="UP000785679"/>
    </source>
</evidence>
<evidence type="ECO:0000313" key="1">
    <source>
        <dbReference type="EMBL" id="TNV75431.1"/>
    </source>
</evidence>
<reference evidence="1" key="1">
    <citation type="submission" date="2019-06" db="EMBL/GenBank/DDBJ databases">
        <authorList>
            <person name="Zheng W."/>
        </authorList>
    </citation>
    <scope>NUCLEOTIDE SEQUENCE</scope>
    <source>
        <strain evidence="1">QDHG01</strain>
    </source>
</reference>
<name>A0A8J8NJ21_HALGN</name>
<organism evidence="1 2">
    <name type="scientific">Halteria grandinella</name>
    <dbReference type="NCBI Taxonomy" id="5974"/>
    <lineage>
        <taxon>Eukaryota</taxon>
        <taxon>Sar</taxon>
        <taxon>Alveolata</taxon>
        <taxon>Ciliophora</taxon>
        <taxon>Intramacronucleata</taxon>
        <taxon>Spirotrichea</taxon>
        <taxon>Stichotrichia</taxon>
        <taxon>Sporadotrichida</taxon>
        <taxon>Halteriidae</taxon>
        <taxon>Halteria</taxon>
    </lineage>
</organism>
<dbReference type="Proteomes" id="UP000785679">
    <property type="component" value="Unassembled WGS sequence"/>
</dbReference>
<protein>
    <submittedName>
        <fullName evidence="1">Uncharacterized protein</fullName>
    </submittedName>
</protein>
<comment type="caution">
    <text evidence="1">The sequence shown here is derived from an EMBL/GenBank/DDBJ whole genome shotgun (WGS) entry which is preliminary data.</text>
</comment>
<dbReference type="AlphaFoldDB" id="A0A8J8NJ21"/>
<dbReference type="EMBL" id="RRYP01015611">
    <property type="protein sequence ID" value="TNV75431.1"/>
    <property type="molecule type" value="Genomic_DNA"/>
</dbReference>
<gene>
    <name evidence="1" type="ORF">FGO68_gene5999</name>
</gene>